<dbReference type="PANTHER" id="PTHR10622:SF10">
    <property type="entry name" value="HET DOMAIN-CONTAINING PROTEIN"/>
    <property type="match status" value="1"/>
</dbReference>
<name>A0A0D2BV68_9EURO</name>
<dbReference type="RefSeq" id="XP_016235360.1">
    <property type="nucleotide sequence ID" value="XM_016379533.1"/>
</dbReference>
<keyword evidence="3" id="KW-1185">Reference proteome</keyword>
<dbReference type="HOGENOM" id="CLU_000288_138_0_1"/>
<feature type="domain" description="Heterokaryon incompatibility" evidence="1">
    <location>
        <begin position="26"/>
        <end position="112"/>
    </location>
</feature>
<dbReference type="Proteomes" id="UP000053328">
    <property type="component" value="Unassembled WGS sequence"/>
</dbReference>
<dbReference type="STRING" id="91928.A0A0D2BV68"/>
<organism evidence="2 3">
    <name type="scientific">Exophiala spinifera</name>
    <dbReference type="NCBI Taxonomy" id="91928"/>
    <lineage>
        <taxon>Eukaryota</taxon>
        <taxon>Fungi</taxon>
        <taxon>Dikarya</taxon>
        <taxon>Ascomycota</taxon>
        <taxon>Pezizomycotina</taxon>
        <taxon>Eurotiomycetes</taxon>
        <taxon>Chaetothyriomycetidae</taxon>
        <taxon>Chaetothyriales</taxon>
        <taxon>Herpotrichiellaceae</taxon>
        <taxon>Exophiala</taxon>
    </lineage>
</organism>
<dbReference type="AlphaFoldDB" id="A0A0D2BV68"/>
<evidence type="ECO:0000313" key="3">
    <source>
        <dbReference type="Proteomes" id="UP000053328"/>
    </source>
</evidence>
<dbReference type="Pfam" id="PF06985">
    <property type="entry name" value="HET"/>
    <property type="match status" value="1"/>
</dbReference>
<dbReference type="VEuPathDB" id="FungiDB:PV08_05189"/>
<sequence length="274" mass="32131">MRLLEALTNGEFRLTETFPDNEISLYAILSHRWESDDQEVTYEDMIKGQGRDKAGYDKIKFCGEQATRDGLQYFWVDSCCIDKSNGGEYQKAIRSIFHWYRRASRCYVYLSDVFVSPYDSNDIQRWESDFRNSKWFTRGWTLQELLAPRSVEFFSRNGVRLGDKGSLQQQIQQKTGIDIQALQGARLTQFSIEERFAWMERWKTTLEEDKAYSLLGIFDVSISIHYGEGMANAFRRLEDEINKQTRCIQDLLSSIWPRLPLRANDGANIRIGRF</sequence>
<dbReference type="GeneID" id="27332272"/>
<accession>A0A0D2BV68</accession>
<reference evidence="2 3" key="1">
    <citation type="submission" date="2015-01" db="EMBL/GenBank/DDBJ databases">
        <title>The Genome Sequence of Exophiala spinifera CBS89968.</title>
        <authorList>
            <consortium name="The Broad Institute Genomics Platform"/>
            <person name="Cuomo C."/>
            <person name="de Hoog S."/>
            <person name="Gorbushina A."/>
            <person name="Stielow B."/>
            <person name="Teixiera M."/>
            <person name="Abouelleil A."/>
            <person name="Chapman S.B."/>
            <person name="Priest M."/>
            <person name="Young S.K."/>
            <person name="Wortman J."/>
            <person name="Nusbaum C."/>
            <person name="Birren B."/>
        </authorList>
    </citation>
    <scope>NUCLEOTIDE SEQUENCE [LARGE SCALE GENOMIC DNA]</scope>
    <source>
        <strain evidence="2 3">CBS 89968</strain>
    </source>
</reference>
<dbReference type="InterPro" id="IPR010730">
    <property type="entry name" value="HET"/>
</dbReference>
<proteinExistence type="predicted"/>
<dbReference type="EMBL" id="KN847495">
    <property type="protein sequence ID" value="KIW15144.1"/>
    <property type="molecule type" value="Genomic_DNA"/>
</dbReference>
<dbReference type="OrthoDB" id="674604at2759"/>
<evidence type="ECO:0000313" key="2">
    <source>
        <dbReference type="EMBL" id="KIW15144.1"/>
    </source>
</evidence>
<gene>
    <name evidence="2" type="ORF">PV08_05189</name>
</gene>
<evidence type="ECO:0000259" key="1">
    <source>
        <dbReference type="Pfam" id="PF06985"/>
    </source>
</evidence>
<dbReference type="PANTHER" id="PTHR10622">
    <property type="entry name" value="HET DOMAIN-CONTAINING PROTEIN"/>
    <property type="match status" value="1"/>
</dbReference>
<protein>
    <recommendedName>
        <fullName evidence="1">Heterokaryon incompatibility domain-containing protein</fullName>
    </recommendedName>
</protein>